<evidence type="ECO:0000256" key="4">
    <source>
        <dbReference type="ARBA" id="ARBA00023136"/>
    </source>
</evidence>
<comment type="subcellular location">
    <subcellularLocation>
        <location evidence="1">Membrane</location>
    </subcellularLocation>
</comment>
<dbReference type="KEGG" id="bany:112049801"/>
<proteinExistence type="predicted"/>
<keyword evidence="4 5" id="KW-0472">Membrane</keyword>
<evidence type="ECO:0000256" key="5">
    <source>
        <dbReference type="SAM" id="Phobius"/>
    </source>
</evidence>
<dbReference type="InterPro" id="IPR013057">
    <property type="entry name" value="AA_transpt_TM"/>
</dbReference>
<keyword evidence="2 5" id="KW-0812">Transmembrane</keyword>
<evidence type="ECO:0000256" key="3">
    <source>
        <dbReference type="ARBA" id="ARBA00022989"/>
    </source>
</evidence>
<evidence type="ECO:0000256" key="1">
    <source>
        <dbReference type="ARBA" id="ARBA00004370"/>
    </source>
</evidence>
<accession>A0A6J1NF54</accession>
<organism evidence="7 8">
    <name type="scientific">Bicyclus anynana</name>
    <name type="common">Squinting bush brown butterfly</name>
    <dbReference type="NCBI Taxonomy" id="110368"/>
    <lineage>
        <taxon>Eukaryota</taxon>
        <taxon>Metazoa</taxon>
        <taxon>Ecdysozoa</taxon>
        <taxon>Arthropoda</taxon>
        <taxon>Hexapoda</taxon>
        <taxon>Insecta</taxon>
        <taxon>Pterygota</taxon>
        <taxon>Neoptera</taxon>
        <taxon>Endopterygota</taxon>
        <taxon>Lepidoptera</taxon>
        <taxon>Glossata</taxon>
        <taxon>Ditrysia</taxon>
        <taxon>Papilionoidea</taxon>
        <taxon>Nymphalidae</taxon>
        <taxon>Satyrinae</taxon>
        <taxon>Satyrini</taxon>
        <taxon>Mycalesina</taxon>
        <taxon>Bicyclus</taxon>
    </lineage>
</organism>
<evidence type="ECO:0000313" key="8">
    <source>
        <dbReference type="RefSeq" id="XP_023943607.2"/>
    </source>
</evidence>
<feature type="transmembrane region" description="Helical" evidence="5">
    <location>
        <begin position="6"/>
        <end position="24"/>
    </location>
</feature>
<protein>
    <submittedName>
        <fullName evidence="8">Proton-coupled amino acid transporter-like protein pathetic</fullName>
    </submittedName>
</protein>
<dbReference type="RefSeq" id="XP_023943607.2">
    <property type="nucleotide sequence ID" value="XM_024087839.2"/>
</dbReference>
<reference evidence="8" key="1">
    <citation type="submission" date="2025-08" db="UniProtKB">
        <authorList>
            <consortium name="RefSeq"/>
        </authorList>
    </citation>
    <scope>IDENTIFICATION</scope>
</reference>
<evidence type="ECO:0000313" key="7">
    <source>
        <dbReference type="Proteomes" id="UP001652582"/>
    </source>
</evidence>
<dbReference type="Proteomes" id="UP001652582">
    <property type="component" value="Chromosome 18"/>
</dbReference>
<keyword evidence="3 5" id="KW-1133">Transmembrane helix</keyword>
<gene>
    <name evidence="8" type="primary">LOC112049801</name>
</gene>
<evidence type="ECO:0000256" key="2">
    <source>
        <dbReference type="ARBA" id="ARBA00022692"/>
    </source>
</evidence>
<feature type="transmembrane region" description="Helical" evidence="5">
    <location>
        <begin position="62"/>
        <end position="85"/>
    </location>
</feature>
<keyword evidence="7" id="KW-1185">Reference proteome</keyword>
<feature type="domain" description="Amino acid transporter transmembrane" evidence="6">
    <location>
        <begin position="22"/>
        <end position="119"/>
    </location>
</feature>
<dbReference type="Pfam" id="PF01490">
    <property type="entry name" value="Aa_trans"/>
    <property type="match status" value="1"/>
</dbReference>
<name>A0A6J1NF54_BICAN</name>
<feature type="transmembrane region" description="Helical" evidence="5">
    <location>
        <begin position="97"/>
        <end position="119"/>
    </location>
</feature>
<dbReference type="AlphaFoldDB" id="A0A6J1NF54"/>
<feature type="transmembrane region" description="Helical" evidence="5">
    <location>
        <begin position="36"/>
        <end position="56"/>
    </location>
</feature>
<dbReference type="OrthoDB" id="2417221at2759"/>
<dbReference type="GeneID" id="112049801"/>
<sequence>MMIYVTHALNFWVPFNLVFFYIKSRHKKEDELKWELIYRAIIVAIIGVVAIVFPNINALMGFLGAFCLSNMAFIWPNMIYIMVVWQRPGLGKYRWRLWKGIALISIGIFIFICGSVVSINELASMFVPQKPKPQPTP</sequence>
<dbReference type="GO" id="GO:0016020">
    <property type="term" value="C:membrane"/>
    <property type="evidence" value="ECO:0007669"/>
    <property type="project" value="UniProtKB-SubCell"/>
</dbReference>
<evidence type="ECO:0000259" key="6">
    <source>
        <dbReference type="Pfam" id="PF01490"/>
    </source>
</evidence>